<dbReference type="GO" id="GO:0003677">
    <property type="term" value="F:DNA binding"/>
    <property type="evidence" value="ECO:0007669"/>
    <property type="project" value="UniProtKB-UniRule"/>
</dbReference>
<reference evidence="8 9" key="1">
    <citation type="submission" date="2023-11" db="EMBL/GenBank/DDBJ databases">
        <authorList>
            <person name="Hedman E."/>
            <person name="Englund M."/>
            <person name="Stromberg M."/>
            <person name="Nyberg Akerstrom W."/>
            <person name="Nylinder S."/>
            <person name="Jareborg N."/>
            <person name="Kallberg Y."/>
            <person name="Kronander E."/>
        </authorList>
    </citation>
    <scope>NUCLEOTIDE SEQUENCE [LARGE SCALE GENOMIC DNA]</scope>
</reference>
<sequence length="779" mass="89458">MPKSAKGEVYKKKYTEEDLEAAIQAIQNGMSKRAAAKVFGIPRGTLQFRLQGNFLKTRPGPPTILTNDEENTLVEWIIQSSRKGFPRRKEDLLHSVTDFLKKSPRPNNFIDNKPGEGWYKLFLKRHPEIVQRTAEAVTSASANVSEKNIKKWFQQIETWLEEEEFLHILRDPKRIFNGDETNFLLCPKTSKVLALKGTRDVYEVDNAPAKCGLTVMFTFSATGVITPPMIIYPLKRNRADITASVPPEWGIGLSSNGWMNKDLFLQYITNVLHPHLVKENTKFPILLFVDGHKSHINFELSKACKERGIILIALYPNATRILQPADVAAFKPIKSAWKKGVLEWRRENATKNLTKIDFGPILSIVLKKYIDKQIIINGFRACGLYPWNPNAINYQKCLGKNVTQSTRIQENRPQRAITFTDFEKIVGQNIVSRLTSETPDKSNCFYKALKDIYDHLKGKDIEQEDSTTSSDYLVIENELITINDIPIVISNSNNIEESHTDTIETETTEYTELLTTDLFDDLETLNLTESYDLSADIRNTIKMNNNYKQSQLIANSDSDTQNDLKNEILNVLEPTSDNVVKGPNQLMSPKLKAIAEMYNVEKPSESTGTVNVLNKESNEITNPNLLVIDNVTETINKSNINNQNQIAETENNKKYDFNFDNAKCDNEMTPPKLKEILNWPQTPQRKGKIMTHNPIYVLTSREWLEIEEKKKNEKKTKEKEKEERKKEREEKRKQTLKSVIKISKHTKNMKIDSENLENIEILRQEEKVSRHLLNKNSKI</sequence>
<dbReference type="InterPro" id="IPR006600">
    <property type="entry name" value="HTH_CenpB_DNA-bd_dom"/>
</dbReference>
<feature type="domain" description="HTH psq-type" evidence="6">
    <location>
        <begin position="1"/>
        <end position="56"/>
    </location>
</feature>
<gene>
    <name evidence="8" type="ORF">PARMNEM_LOCUS19840</name>
</gene>
<keyword evidence="2 4" id="KW-0238">DNA-binding</keyword>
<dbReference type="Proteomes" id="UP001314205">
    <property type="component" value="Unassembled WGS sequence"/>
</dbReference>
<dbReference type="PANTHER" id="PTHR19303:SF74">
    <property type="entry name" value="POGO TRANSPOSABLE ELEMENT WITH KRAB DOMAIN"/>
    <property type="match status" value="1"/>
</dbReference>
<dbReference type="AlphaFoldDB" id="A0AAV1M438"/>
<dbReference type="InterPro" id="IPR004875">
    <property type="entry name" value="DDE_SF_endonuclease_dom"/>
</dbReference>
<dbReference type="EMBL" id="CAVLGL010000126">
    <property type="protein sequence ID" value="CAK1601167.1"/>
    <property type="molecule type" value="Genomic_DNA"/>
</dbReference>
<feature type="region of interest" description="Disordered" evidence="5">
    <location>
        <begin position="711"/>
        <end position="742"/>
    </location>
</feature>
<keyword evidence="3 4" id="KW-0539">Nucleus</keyword>
<dbReference type="GO" id="GO:0005634">
    <property type="term" value="C:nucleus"/>
    <property type="evidence" value="ECO:0007669"/>
    <property type="project" value="UniProtKB-SubCell"/>
</dbReference>
<dbReference type="Gene3D" id="1.10.10.60">
    <property type="entry name" value="Homeodomain-like"/>
    <property type="match status" value="1"/>
</dbReference>
<dbReference type="PANTHER" id="PTHR19303">
    <property type="entry name" value="TRANSPOSON"/>
    <property type="match status" value="1"/>
</dbReference>
<dbReference type="InterPro" id="IPR050863">
    <property type="entry name" value="CenT-Element_Derived"/>
</dbReference>
<dbReference type="Pfam" id="PF03184">
    <property type="entry name" value="DDE_1"/>
    <property type="match status" value="1"/>
</dbReference>
<evidence type="ECO:0008006" key="10">
    <source>
        <dbReference type="Google" id="ProtNLM"/>
    </source>
</evidence>
<proteinExistence type="predicted"/>
<comment type="caution">
    <text evidence="8">The sequence shown here is derived from an EMBL/GenBank/DDBJ whole genome shotgun (WGS) entry which is preliminary data.</text>
</comment>
<evidence type="ECO:0000259" key="7">
    <source>
        <dbReference type="PROSITE" id="PS51253"/>
    </source>
</evidence>
<comment type="subcellular location">
    <subcellularLocation>
        <location evidence="1 4">Nucleus</location>
    </subcellularLocation>
</comment>
<evidence type="ECO:0000256" key="4">
    <source>
        <dbReference type="PROSITE-ProRule" id="PRU00320"/>
    </source>
</evidence>
<name>A0AAV1M438_9NEOP</name>
<dbReference type="InterPro" id="IPR007889">
    <property type="entry name" value="HTH_Psq"/>
</dbReference>
<evidence type="ECO:0000256" key="3">
    <source>
        <dbReference type="ARBA" id="ARBA00023242"/>
    </source>
</evidence>
<feature type="compositionally biased region" description="Basic and acidic residues" evidence="5">
    <location>
        <begin position="711"/>
        <end position="733"/>
    </location>
</feature>
<feature type="DNA-binding region" description="H-T-H motif" evidence="4">
    <location>
        <begin position="32"/>
        <end position="52"/>
    </location>
</feature>
<dbReference type="SUPFAM" id="SSF46689">
    <property type="entry name" value="Homeodomain-like"/>
    <property type="match status" value="1"/>
</dbReference>
<dbReference type="PROSITE" id="PS50960">
    <property type="entry name" value="HTH_PSQ"/>
    <property type="match status" value="1"/>
</dbReference>
<dbReference type="InterPro" id="IPR009057">
    <property type="entry name" value="Homeodomain-like_sf"/>
</dbReference>
<evidence type="ECO:0000256" key="2">
    <source>
        <dbReference type="ARBA" id="ARBA00023125"/>
    </source>
</evidence>
<evidence type="ECO:0000313" key="9">
    <source>
        <dbReference type="Proteomes" id="UP001314205"/>
    </source>
</evidence>
<evidence type="ECO:0000256" key="5">
    <source>
        <dbReference type="SAM" id="MobiDB-lite"/>
    </source>
</evidence>
<evidence type="ECO:0000256" key="1">
    <source>
        <dbReference type="ARBA" id="ARBA00004123"/>
    </source>
</evidence>
<dbReference type="Pfam" id="PF05225">
    <property type="entry name" value="HTH_psq"/>
    <property type="match status" value="1"/>
</dbReference>
<dbReference type="PROSITE" id="PS51253">
    <property type="entry name" value="HTH_CENPB"/>
    <property type="match status" value="1"/>
</dbReference>
<organism evidence="8 9">
    <name type="scientific">Parnassius mnemosyne</name>
    <name type="common">clouded apollo</name>
    <dbReference type="NCBI Taxonomy" id="213953"/>
    <lineage>
        <taxon>Eukaryota</taxon>
        <taxon>Metazoa</taxon>
        <taxon>Ecdysozoa</taxon>
        <taxon>Arthropoda</taxon>
        <taxon>Hexapoda</taxon>
        <taxon>Insecta</taxon>
        <taxon>Pterygota</taxon>
        <taxon>Neoptera</taxon>
        <taxon>Endopterygota</taxon>
        <taxon>Lepidoptera</taxon>
        <taxon>Glossata</taxon>
        <taxon>Ditrysia</taxon>
        <taxon>Papilionoidea</taxon>
        <taxon>Papilionidae</taxon>
        <taxon>Parnassiinae</taxon>
        <taxon>Parnassini</taxon>
        <taxon>Parnassius</taxon>
        <taxon>Driopa</taxon>
    </lineage>
</organism>
<dbReference type="Pfam" id="PF03221">
    <property type="entry name" value="HTH_Tnp_Tc5"/>
    <property type="match status" value="1"/>
</dbReference>
<evidence type="ECO:0000313" key="8">
    <source>
        <dbReference type="EMBL" id="CAK1601167.1"/>
    </source>
</evidence>
<keyword evidence="9" id="KW-1185">Reference proteome</keyword>
<accession>A0AAV1M438</accession>
<feature type="domain" description="HTH CENPB-type" evidence="7">
    <location>
        <begin position="57"/>
        <end position="132"/>
    </location>
</feature>
<evidence type="ECO:0000259" key="6">
    <source>
        <dbReference type="PROSITE" id="PS50960"/>
    </source>
</evidence>
<protein>
    <recommendedName>
        <fullName evidence="10">Transposase</fullName>
    </recommendedName>
</protein>